<feature type="domain" description="Bacteriophage tail tape measure N-terminal" evidence="1">
    <location>
        <begin position="143"/>
        <end position="217"/>
    </location>
</feature>
<dbReference type="RefSeq" id="WP_176526907.1">
    <property type="nucleotide sequence ID" value="NZ_OBQD01000023.1"/>
</dbReference>
<reference evidence="2 3" key="1">
    <citation type="submission" date="2017-08" db="EMBL/GenBank/DDBJ databases">
        <authorList>
            <person name="de Groot N.N."/>
        </authorList>
    </citation>
    <scope>NUCLEOTIDE SEQUENCE [LARGE SCALE GENOMIC DNA]</scope>
    <source>
        <strain evidence="2 3">JC85</strain>
    </source>
</reference>
<keyword evidence="3" id="KW-1185">Reference proteome</keyword>
<dbReference type="EMBL" id="OBQD01000023">
    <property type="protein sequence ID" value="SOC46672.1"/>
    <property type="molecule type" value="Genomic_DNA"/>
</dbReference>
<sequence>MTSPLRISARVEIDASQAVQGGTRASEAVEGIGNAAATAESKLQRLINASVGLHTGPANNNARAWTGILASEGMALDNLRAKYNPTYAAIRNYKQAITEIRTAYAQAAISADEMTAAMSRQRQMALSTIAAVKGRDGLPGMFGGSSRNDQFRRQNLSYQLFDIGQTAAMGMNPAMIFAQQGPQILQLYAGQGGVNAALKDLGTIAGGAARLITPLTV</sequence>
<dbReference type="Proteomes" id="UP000219167">
    <property type="component" value="Unassembled WGS sequence"/>
</dbReference>
<evidence type="ECO:0000313" key="2">
    <source>
        <dbReference type="EMBL" id="SOC46672.1"/>
    </source>
</evidence>
<evidence type="ECO:0000313" key="3">
    <source>
        <dbReference type="Proteomes" id="UP000219167"/>
    </source>
</evidence>
<accession>A0A285UXV3</accession>
<dbReference type="Pfam" id="PF06791">
    <property type="entry name" value="TMP_2"/>
    <property type="match status" value="1"/>
</dbReference>
<dbReference type="AlphaFoldDB" id="A0A285UXV3"/>
<dbReference type="InterPro" id="IPR009628">
    <property type="entry name" value="Phage_tape_measure_N"/>
</dbReference>
<protein>
    <submittedName>
        <fullName evidence="2">Tail length tape measure protein</fullName>
    </submittedName>
</protein>
<proteinExistence type="predicted"/>
<gene>
    <name evidence="2" type="ORF">SAMN05892877_12386</name>
</gene>
<evidence type="ECO:0000259" key="1">
    <source>
        <dbReference type="Pfam" id="PF06791"/>
    </source>
</evidence>
<feature type="non-terminal residue" evidence="2">
    <location>
        <position position="217"/>
    </location>
</feature>
<organism evidence="2 3">
    <name type="scientific">Rhizobium subbaraonis</name>
    <dbReference type="NCBI Taxonomy" id="908946"/>
    <lineage>
        <taxon>Bacteria</taxon>
        <taxon>Pseudomonadati</taxon>
        <taxon>Pseudomonadota</taxon>
        <taxon>Alphaproteobacteria</taxon>
        <taxon>Hyphomicrobiales</taxon>
        <taxon>Rhizobiaceae</taxon>
        <taxon>Rhizobium/Agrobacterium group</taxon>
        <taxon>Rhizobium</taxon>
    </lineage>
</organism>
<name>A0A285UXV3_9HYPH</name>